<dbReference type="OrthoDB" id="412647at2759"/>
<dbReference type="Proteomes" id="UP000054270">
    <property type="component" value="Unassembled WGS sequence"/>
</dbReference>
<evidence type="ECO:0000256" key="7">
    <source>
        <dbReference type="ARBA" id="ARBA00023180"/>
    </source>
</evidence>
<evidence type="ECO:0000256" key="6">
    <source>
        <dbReference type="ARBA" id="ARBA00023136"/>
    </source>
</evidence>
<keyword evidence="6 10" id="KW-0472">Membrane</keyword>
<dbReference type="InterPro" id="IPR013320">
    <property type="entry name" value="ConA-like_dom_sf"/>
</dbReference>
<keyword evidence="5 10" id="KW-1133">Transmembrane helix</keyword>
<dbReference type="PANTHER" id="PTHR31361:SF15">
    <property type="entry name" value="GH16 DOMAIN-CONTAINING PROTEIN"/>
    <property type="match status" value="1"/>
</dbReference>
<dbReference type="GO" id="GO:0015926">
    <property type="term" value="F:glucosidase activity"/>
    <property type="evidence" value="ECO:0007669"/>
    <property type="project" value="TreeGrafter"/>
</dbReference>
<accession>A0A0D2P5R0</accession>
<dbReference type="FunFam" id="2.60.120.200:FF:000135">
    <property type="entry name" value="Related to KRE6-glucan synthase subunit"/>
    <property type="match status" value="1"/>
</dbReference>
<evidence type="ECO:0000256" key="8">
    <source>
        <dbReference type="ARBA" id="ARBA00023316"/>
    </source>
</evidence>
<dbReference type="GO" id="GO:0005886">
    <property type="term" value="C:plasma membrane"/>
    <property type="evidence" value="ECO:0007669"/>
    <property type="project" value="TreeGrafter"/>
</dbReference>
<feature type="region of interest" description="Disordered" evidence="9">
    <location>
        <begin position="1"/>
        <end position="65"/>
    </location>
</feature>
<dbReference type="GO" id="GO:0006078">
    <property type="term" value="P:(1-&gt;6)-beta-D-glucan biosynthetic process"/>
    <property type="evidence" value="ECO:0007669"/>
    <property type="project" value="TreeGrafter"/>
</dbReference>
<feature type="compositionally biased region" description="Polar residues" evidence="9">
    <location>
        <begin position="98"/>
        <end position="116"/>
    </location>
</feature>
<evidence type="ECO:0000256" key="10">
    <source>
        <dbReference type="SAM" id="Phobius"/>
    </source>
</evidence>
<keyword evidence="3 10" id="KW-0812">Transmembrane</keyword>
<dbReference type="InterPro" id="IPR000757">
    <property type="entry name" value="Beta-glucanase-like"/>
</dbReference>
<dbReference type="GO" id="GO:0031505">
    <property type="term" value="P:fungal-type cell wall organization"/>
    <property type="evidence" value="ECO:0007669"/>
    <property type="project" value="TreeGrafter"/>
</dbReference>
<evidence type="ECO:0000313" key="12">
    <source>
        <dbReference type="EMBL" id="KJA24051.1"/>
    </source>
</evidence>
<keyword evidence="7" id="KW-0325">Glycoprotein</keyword>
<dbReference type="GO" id="GO:0005789">
    <property type="term" value="C:endoplasmic reticulum membrane"/>
    <property type="evidence" value="ECO:0007669"/>
    <property type="project" value="TreeGrafter"/>
</dbReference>
<keyword evidence="4" id="KW-0735">Signal-anchor</keyword>
<dbReference type="Pfam" id="PF03935">
    <property type="entry name" value="SKN1_KRE6_Sbg1"/>
    <property type="match status" value="1"/>
</dbReference>
<keyword evidence="8" id="KW-0961">Cell wall biogenesis/degradation</keyword>
<evidence type="ECO:0000259" key="11">
    <source>
        <dbReference type="PROSITE" id="PS51762"/>
    </source>
</evidence>
<keyword evidence="12" id="KW-0378">Hydrolase</keyword>
<evidence type="ECO:0000256" key="5">
    <source>
        <dbReference type="ARBA" id="ARBA00022989"/>
    </source>
</evidence>
<sequence>MSRPTRRQLQQPTPQYAAVPQSPSAKSRNGTYQPQAYAPQPQVGGPRPLSFVPAGNNLRSGSHESGRNAMAMGVANGNIGAGYGPYSYNPEQARETGVSRSNTRFSTSPSENSTVGPTHEAAHPRPALAPPIMTTTTVPQYMWDKEDFDDGLHNPDSGNSDFTLFSWRGWTNVSAIFAIIIGLLVLFIGYPVIFFQTHKTPRFNGFNVGGINASGQVPLLPNLPHLIDPDTPADVRTRTGSDGKLYELVFSDEFNTDGRSFYPGDDPFWEAADIHYWATGDDEWYDPSAVTTNNGSLVITMTEQRIHDLNFQSGMMTSWNKFCYTTGYVEVSISLPGSPKVPGLWPGAWSLGNLGRAGYGATTEGTWPYTYAACDVGTFPAQQDKSGNPAAADGLSGLPGQKLSACTCPGSDHPGPSVNIGRGVPEIDVIEARVATDTMQGLASQSFQVAPYSTGHKWVDTTPATTIYNTTMTYENGYHGGALQESISANSYLEDQFYSGQAFAPYAYEYWSDPDNRDDGYITWFSNNQKTWTVTSATVGPMEAVNVSQRLIPEEPMYLILNLGMAFDFQPPDYKHLVFPAEMLVDYVRVYQRQGIKNGVGCNPPNRPTTDYINKHMVAYTNANLTTWAQANFTFPRNSMYHGCT</sequence>
<reference evidence="13" key="1">
    <citation type="submission" date="2014-04" db="EMBL/GenBank/DDBJ databases">
        <title>Evolutionary Origins and Diversification of the Mycorrhizal Mutualists.</title>
        <authorList>
            <consortium name="DOE Joint Genome Institute"/>
            <consortium name="Mycorrhizal Genomics Consortium"/>
            <person name="Kohler A."/>
            <person name="Kuo A."/>
            <person name="Nagy L.G."/>
            <person name="Floudas D."/>
            <person name="Copeland A."/>
            <person name="Barry K.W."/>
            <person name="Cichocki N."/>
            <person name="Veneault-Fourrey C."/>
            <person name="LaButti K."/>
            <person name="Lindquist E.A."/>
            <person name="Lipzen A."/>
            <person name="Lundell T."/>
            <person name="Morin E."/>
            <person name="Murat C."/>
            <person name="Riley R."/>
            <person name="Ohm R."/>
            <person name="Sun H."/>
            <person name="Tunlid A."/>
            <person name="Henrissat B."/>
            <person name="Grigoriev I.V."/>
            <person name="Hibbett D.S."/>
            <person name="Martin F."/>
        </authorList>
    </citation>
    <scope>NUCLEOTIDE SEQUENCE [LARGE SCALE GENOMIC DNA]</scope>
    <source>
        <strain evidence="13">FD-334 SS-4</strain>
    </source>
</reference>
<proteinExistence type="inferred from homology"/>
<feature type="compositionally biased region" description="Polar residues" evidence="9">
    <location>
        <begin position="21"/>
        <end position="31"/>
    </location>
</feature>
<feature type="region of interest" description="Disordered" evidence="9">
    <location>
        <begin position="92"/>
        <end position="131"/>
    </location>
</feature>
<dbReference type="CDD" id="cd02180">
    <property type="entry name" value="GH16_fungal_KRE6_glucanase"/>
    <property type="match status" value="1"/>
</dbReference>
<organism evidence="12 13">
    <name type="scientific">Hypholoma sublateritium (strain FD-334 SS-4)</name>
    <dbReference type="NCBI Taxonomy" id="945553"/>
    <lineage>
        <taxon>Eukaryota</taxon>
        <taxon>Fungi</taxon>
        <taxon>Dikarya</taxon>
        <taxon>Basidiomycota</taxon>
        <taxon>Agaricomycotina</taxon>
        <taxon>Agaricomycetes</taxon>
        <taxon>Agaricomycetidae</taxon>
        <taxon>Agaricales</taxon>
        <taxon>Agaricineae</taxon>
        <taxon>Strophariaceae</taxon>
        <taxon>Hypholoma</taxon>
    </lineage>
</organism>
<keyword evidence="13" id="KW-1185">Reference proteome</keyword>
<dbReference type="OMA" id="TAPFDDY"/>
<dbReference type="Gene3D" id="2.60.120.200">
    <property type="match status" value="2"/>
</dbReference>
<feature type="compositionally biased region" description="Low complexity" evidence="9">
    <location>
        <begin position="32"/>
        <end position="42"/>
    </location>
</feature>
<name>A0A0D2P5R0_HYPSF</name>
<dbReference type="PROSITE" id="PS51762">
    <property type="entry name" value="GH16_2"/>
    <property type="match status" value="1"/>
</dbReference>
<comment type="subcellular location">
    <subcellularLocation>
        <location evidence="1">Membrane</location>
        <topology evidence="1">Single-pass type II membrane protein</topology>
    </subcellularLocation>
</comment>
<dbReference type="SUPFAM" id="SSF49899">
    <property type="entry name" value="Concanavalin A-like lectins/glucanases"/>
    <property type="match status" value="1"/>
</dbReference>
<feature type="transmembrane region" description="Helical" evidence="10">
    <location>
        <begin position="173"/>
        <end position="193"/>
    </location>
</feature>
<protein>
    <submittedName>
        <fullName evidence="12">Glycoside hydrolase family 16 protein</fullName>
    </submittedName>
</protein>
<evidence type="ECO:0000313" key="13">
    <source>
        <dbReference type="Proteomes" id="UP000054270"/>
    </source>
</evidence>
<evidence type="ECO:0000256" key="3">
    <source>
        <dbReference type="ARBA" id="ARBA00022692"/>
    </source>
</evidence>
<dbReference type="PANTHER" id="PTHR31361">
    <property type="entry name" value="BETA-GLUCAN SYNTHESIS-ASSOCIATED PROTEIN KRE6-RELATED"/>
    <property type="match status" value="1"/>
</dbReference>
<feature type="domain" description="GH16" evidence="11">
    <location>
        <begin position="239"/>
        <end position="596"/>
    </location>
</feature>
<dbReference type="InterPro" id="IPR005629">
    <property type="entry name" value="Skn1/Kre6/Sbg1"/>
</dbReference>
<dbReference type="AlphaFoldDB" id="A0A0D2P5R0"/>
<evidence type="ECO:0000256" key="1">
    <source>
        <dbReference type="ARBA" id="ARBA00004606"/>
    </source>
</evidence>
<dbReference type="EMBL" id="KN817539">
    <property type="protein sequence ID" value="KJA24051.1"/>
    <property type="molecule type" value="Genomic_DNA"/>
</dbReference>
<comment type="similarity">
    <text evidence="2">Belongs to the SKN1/KRE6 family.</text>
</comment>
<evidence type="ECO:0000256" key="2">
    <source>
        <dbReference type="ARBA" id="ARBA00010962"/>
    </source>
</evidence>
<dbReference type="STRING" id="945553.A0A0D2P5R0"/>
<evidence type="ECO:0000256" key="9">
    <source>
        <dbReference type="SAM" id="MobiDB-lite"/>
    </source>
</evidence>
<gene>
    <name evidence="12" type="ORF">HYPSUDRAFT_65862</name>
</gene>
<evidence type="ECO:0000256" key="4">
    <source>
        <dbReference type="ARBA" id="ARBA00022968"/>
    </source>
</evidence>